<accession>A0ABP8ZML1</accession>
<evidence type="ECO:0000256" key="1">
    <source>
        <dbReference type="SAM" id="SignalP"/>
    </source>
</evidence>
<organism evidence="2 3">
    <name type="scientific">Flavobacterium hankyongi</name>
    <dbReference type="NCBI Taxonomy" id="1176532"/>
    <lineage>
        <taxon>Bacteria</taxon>
        <taxon>Pseudomonadati</taxon>
        <taxon>Bacteroidota</taxon>
        <taxon>Flavobacteriia</taxon>
        <taxon>Flavobacteriales</taxon>
        <taxon>Flavobacteriaceae</taxon>
        <taxon>Flavobacterium</taxon>
    </lineage>
</organism>
<keyword evidence="3" id="KW-1185">Reference proteome</keyword>
<evidence type="ECO:0000313" key="2">
    <source>
        <dbReference type="EMBL" id="GAA4760747.1"/>
    </source>
</evidence>
<dbReference type="Proteomes" id="UP001500141">
    <property type="component" value="Unassembled WGS sequence"/>
</dbReference>
<proteinExistence type="predicted"/>
<sequence length="285" mass="32528">MKTKIIFLFALICSFVANAQLSAVDYKSEEYSQFKASKTYVVLSGDKKFDEEMKAAMNDLWKVTPFSFIGGKELEAKITEKNASFITLIVIEGAKAGQNYHYLALLNGGKKKLSKYEYQDMLAYCPLNFFGNEFKLTASSYRVRNMIESMILSMDLVQKNDIRGNSAKIVKGLQEVYNERAPKIKERTLLFCEESLGKKITKADIAGIYPHKFEMCSKEKLEQVIKDKSTEYYYFQPAITLNKSMFVFDPSNGEVVYFDYQIMGLNINKGNIEDLAKAVSPKKKK</sequence>
<protein>
    <submittedName>
        <fullName evidence="2">Uncharacterized protein</fullName>
    </submittedName>
</protein>
<evidence type="ECO:0000313" key="3">
    <source>
        <dbReference type="Proteomes" id="UP001500141"/>
    </source>
</evidence>
<dbReference type="RefSeq" id="WP_264544117.1">
    <property type="nucleotide sequence ID" value="NZ_BAABIP010000007.1"/>
</dbReference>
<dbReference type="EMBL" id="BAABIP010000007">
    <property type="protein sequence ID" value="GAA4760747.1"/>
    <property type="molecule type" value="Genomic_DNA"/>
</dbReference>
<keyword evidence="1" id="KW-0732">Signal</keyword>
<feature type="signal peptide" evidence="1">
    <location>
        <begin position="1"/>
        <end position="19"/>
    </location>
</feature>
<gene>
    <name evidence="2" type="ORF">GCM10023230_07110</name>
</gene>
<feature type="chain" id="PRO_5046061131" evidence="1">
    <location>
        <begin position="20"/>
        <end position="285"/>
    </location>
</feature>
<name>A0ABP8ZML1_9FLAO</name>
<reference evidence="3" key="1">
    <citation type="journal article" date="2019" name="Int. J. Syst. Evol. Microbiol.">
        <title>The Global Catalogue of Microorganisms (GCM) 10K type strain sequencing project: providing services to taxonomists for standard genome sequencing and annotation.</title>
        <authorList>
            <consortium name="The Broad Institute Genomics Platform"/>
            <consortium name="The Broad Institute Genome Sequencing Center for Infectious Disease"/>
            <person name="Wu L."/>
            <person name="Ma J."/>
        </authorList>
    </citation>
    <scope>NUCLEOTIDE SEQUENCE [LARGE SCALE GENOMIC DNA]</scope>
    <source>
        <strain evidence="3">JCM 18198</strain>
    </source>
</reference>
<comment type="caution">
    <text evidence="2">The sequence shown here is derived from an EMBL/GenBank/DDBJ whole genome shotgun (WGS) entry which is preliminary data.</text>
</comment>